<feature type="region of interest" description="Disordered" evidence="1">
    <location>
        <begin position="34"/>
        <end position="55"/>
    </location>
</feature>
<gene>
    <name evidence="2" type="ORF">PoB_001547200</name>
</gene>
<protein>
    <submittedName>
        <fullName evidence="2">Uncharacterized protein</fullName>
    </submittedName>
</protein>
<evidence type="ECO:0000313" key="3">
    <source>
        <dbReference type="Proteomes" id="UP000735302"/>
    </source>
</evidence>
<comment type="caution">
    <text evidence="2">The sequence shown here is derived from an EMBL/GenBank/DDBJ whole genome shotgun (WGS) entry which is preliminary data.</text>
</comment>
<organism evidence="2 3">
    <name type="scientific">Plakobranchus ocellatus</name>
    <dbReference type="NCBI Taxonomy" id="259542"/>
    <lineage>
        <taxon>Eukaryota</taxon>
        <taxon>Metazoa</taxon>
        <taxon>Spiralia</taxon>
        <taxon>Lophotrochozoa</taxon>
        <taxon>Mollusca</taxon>
        <taxon>Gastropoda</taxon>
        <taxon>Heterobranchia</taxon>
        <taxon>Euthyneura</taxon>
        <taxon>Panpulmonata</taxon>
        <taxon>Sacoglossa</taxon>
        <taxon>Placobranchoidea</taxon>
        <taxon>Plakobranchidae</taxon>
        <taxon>Plakobranchus</taxon>
    </lineage>
</organism>
<evidence type="ECO:0000256" key="1">
    <source>
        <dbReference type="SAM" id="MobiDB-lite"/>
    </source>
</evidence>
<reference evidence="2 3" key="1">
    <citation type="journal article" date="2021" name="Elife">
        <title>Chloroplast acquisition without the gene transfer in kleptoplastic sea slugs, Plakobranchus ocellatus.</title>
        <authorList>
            <person name="Maeda T."/>
            <person name="Takahashi S."/>
            <person name="Yoshida T."/>
            <person name="Shimamura S."/>
            <person name="Takaki Y."/>
            <person name="Nagai Y."/>
            <person name="Toyoda A."/>
            <person name="Suzuki Y."/>
            <person name="Arimoto A."/>
            <person name="Ishii H."/>
            <person name="Satoh N."/>
            <person name="Nishiyama T."/>
            <person name="Hasebe M."/>
            <person name="Maruyama T."/>
            <person name="Minagawa J."/>
            <person name="Obokata J."/>
            <person name="Shigenobu S."/>
        </authorList>
    </citation>
    <scope>NUCLEOTIDE SEQUENCE [LARGE SCALE GENOMIC DNA]</scope>
</reference>
<feature type="compositionally biased region" description="Polar residues" evidence="1">
    <location>
        <begin position="38"/>
        <end position="49"/>
    </location>
</feature>
<dbReference type="Proteomes" id="UP000735302">
    <property type="component" value="Unassembled WGS sequence"/>
</dbReference>
<proteinExistence type="predicted"/>
<accession>A0AAV3Z196</accession>
<evidence type="ECO:0000313" key="2">
    <source>
        <dbReference type="EMBL" id="GFN88966.1"/>
    </source>
</evidence>
<name>A0AAV3Z196_9GAST</name>
<keyword evidence="3" id="KW-1185">Reference proteome</keyword>
<sequence length="88" mass="9226">MALSSLVLSVFYTRKLRCKRSLIVGDGGAVDSRVAPQSAGSTPVPTLSPMSAKGGKERSSEICQSLYVIGLNPPPLPGLTEAIRPEIT</sequence>
<dbReference type="AlphaFoldDB" id="A0AAV3Z196"/>
<dbReference type="EMBL" id="BLXT01001900">
    <property type="protein sequence ID" value="GFN88966.1"/>
    <property type="molecule type" value="Genomic_DNA"/>
</dbReference>